<dbReference type="EMBL" id="JBBWRZ010000013">
    <property type="protein sequence ID" value="KAK8223774.1"/>
    <property type="molecule type" value="Genomic_DNA"/>
</dbReference>
<sequence length="256" mass="27542">MIGYLFTKCALLNQESWGERGSLLLVAPIADVTAASGQCLVQRHLLLVASFLCCGGCSLLRLSPLFFRCRSLAEPLIDRWSERAKKATGMMPCRPVLPDRERWEHPRRKNSEPTCGKQFHTKKIPNADTPERPCFFPDAVTPMTADDDLHWALLHLGVGQLDLVLGLVGLVHVEEGGEVYGAGTEEEEEEAGARQRGGGARRENGAVGCAGGEGGRARGRRRSGGCGSGSLGRDALGHHGNGHEGEVGRSPRGGHF</sequence>
<feature type="compositionally biased region" description="Basic and acidic residues" evidence="1">
    <location>
        <begin position="235"/>
        <end position="249"/>
    </location>
</feature>
<protein>
    <submittedName>
        <fullName evidence="2">Uncharacterized protein</fullName>
    </submittedName>
</protein>
<dbReference type="Proteomes" id="UP001492380">
    <property type="component" value="Unassembled WGS sequence"/>
</dbReference>
<feature type="region of interest" description="Disordered" evidence="1">
    <location>
        <begin position="104"/>
        <end position="131"/>
    </location>
</feature>
<comment type="caution">
    <text evidence="2">The sequence shown here is derived from an EMBL/GenBank/DDBJ whole genome shotgun (WGS) entry which is preliminary data.</text>
</comment>
<organism evidence="2 3">
    <name type="scientific">Phyllosticta capitalensis</name>
    <dbReference type="NCBI Taxonomy" id="121624"/>
    <lineage>
        <taxon>Eukaryota</taxon>
        <taxon>Fungi</taxon>
        <taxon>Dikarya</taxon>
        <taxon>Ascomycota</taxon>
        <taxon>Pezizomycotina</taxon>
        <taxon>Dothideomycetes</taxon>
        <taxon>Dothideomycetes incertae sedis</taxon>
        <taxon>Botryosphaeriales</taxon>
        <taxon>Phyllostictaceae</taxon>
        <taxon>Phyllosticta</taxon>
    </lineage>
</organism>
<evidence type="ECO:0000313" key="3">
    <source>
        <dbReference type="Proteomes" id="UP001492380"/>
    </source>
</evidence>
<keyword evidence="3" id="KW-1185">Reference proteome</keyword>
<accession>A0ABR1Y9Z0</accession>
<name>A0ABR1Y9Z0_9PEZI</name>
<evidence type="ECO:0000256" key="1">
    <source>
        <dbReference type="SAM" id="MobiDB-lite"/>
    </source>
</evidence>
<gene>
    <name evidence="2" type="ORF">HDK90DRAFT_102588</name>
</gene>
<feature type="region of interest" description="Disordered" evidence="1">
    <location>
        <begin position="180"/>
        <end position="256"/>
    </location>
</feature>
<evidence type="ECO:0000313" key="2">
    <source>
        <dbReference type="EMBL" id="KAK8223774.1"/>
    </source>
</evidence>
<proteinExistence type="predicted"/>
<reference evidence="2 3" key="1">
    <citation type="submission" date="2024-04" db="EMBL/GenBank/DDBJ databases">
        <title>Phyllosticta paracitricarpa is synonymous to the EU quarantine fungus P. citricarpa based on phylogenomic analyses.</title>
        <authorList>
            <consortium name="Lawrence Berkeley National Laboratory"/>
            <person name="Van Ingen-Buijs V.A."/>
            <person name="Van Westerhoven A.C."/>
            <person name="Haridas S."/>
            <person name="Skiadas P."/>
            <person name="Martin F."/>
            <person name="Groenewald J.Z."/>
            <person name="Crous P.W."/>
            <person name="Seidl M.F."/>
        </authorList>
    </citation>
    <scope>NUCLEOTIDE SEQUENCE [LARGE SCALE GENOMIC DNA]</scope>
    <source>
        <strain evidence="2 3">CBS 123374</strain>
    </source>
</reference>